<dbReference type="EMBL" id="JACHLK010000029">
    <property type="protein sequence ID" value="MBB6564120.1"/>
    <property type="molecule type" value="Genomic_DNA"/>
</dbReference>
<proteinExistence type="predicted"/>
<sequence>MEMQRDGTLMVKGDPVQLQERLRQGGVERVLRREGGVLVGLDQVGKARQLLQQQPPRAPASAGATLPSQPSSPALSGQQFSRSAPPSPDRPSRARDLPSKPATVQSVRAAVAKLTNSMGLLAEGRGRVLVATSADIQAHWQPLVGKVDMGSQDTGLAQGFFDPNTNTVFLIADHIEAGQEMAVAVHELVHKHGKAVLGEAGWRQLHEVIGSWANKPEGSLERQVYDEAAARVQASRPDNADAAAYSSEELFPYAVQVAMELGVQPTALMPNNSVQGWLARVRASLKDVLGKLTGNPQAFDGQDLVDLAFAVVQRENPAYRAQSEARAVEEISHERNDLQFSRRASRAADGNYVPPPIEDIVPAEILASARETIERLMPLAVETANSDPQALAQAALELQPYLERAEQAKPVFDQAVRDVANKAGALGVQLAPVKGIKRASEKMVLDGVPADGIKDLLRATVVVPTYGDAQAVIHAMEQNFTLVKIKNRTEEAVASGLGVPVEQTGVLRSGYADVLVLLEFLGMPAEVQINVPAMLSVKAGEAHTLYEIERVLPEGSPTRSEASTQARKLQDVARAATSKPTATE</sequence>
<feature type="compositionally biased region" description="Polar residues" evidence="1">
    <location>
        <begin position="66"/>
        <end position="80"/>
    </location>
</feature>
<feature type="region of interest" description="Disordered" evidence="1">
    <location>
        <begin position="555"/>
        <end position="584"/>
    </location>
</feature>
<keyword evidence="3" id="KW-1185">Reference proteome</keyword>
<evidence type="ECO:0000256" key="1">
    <source>
        <dbReference type="SAM" id="MobiDB-lite"/>
    </source>
</evidence>
<dbReference type="AlphaFoldDB" id="A0A7X0UDW9"/>
<feature type="compositionally biased region" description="Polar residues" evidence="1">
    <location>
        <begin position="557"/>
        <end position="567"/>
    </location>
</feature>
<gene>
    <name evidence="2" type="ORF">HNP48_006846</name>
</gene>
<evidence type="ECO:0008006" key="4">
    <source>
        <dbReference type="Google" id="ProtNLM"/>
    </source>
</evidence>
<reference evidence="2 3" key="1">
    <citation type="submission" date="2020-08" db="EMBL/GenBank/DDBJ databases">
        <title>Functional genomics of gut bacteria from endangered species of beetles.</title>
        <authorList>
            <person name="Carlos-Shanley C."/>
        </authorList>
    </citation>
    <scope>NUCLEOTIDE SEQUENCE [LARGE SCALE GENOMIC DNA]</scope>
    <source>
        <strain evidence="2 3">S00198</strain>
    </source>
</reference>
<accession>A0A7X0UDW9</accession>
<organism evidence="2 3">
    <name type="scientific">Acidovorax soli</name>
    <dbReference type="NCBI Taxonomy" id="592050"/>
    <lineage>
        <taxon>Bacteria</taxon>
        <taxon>Pseudomonadati</taxon>
        <taxon>Pseudomonadota</taxon>
        <taxon>Betaproteobacteria</taxon>
        <taxon>Burkholderiales</taxon>
        <taxon>Comamonadaceae</taxon>
        <taxon>Acidovorax</taxon>
    </lineage>
</organism>
<name>A0A7X0UDW9_9BURK</name>
<evidence type="ECO:0000313" key="3">
    <source>
        <dbReference type="Proteomes" id="UP000575083"/>
    </source>
</evidence>
<protein>
    <recommendedName>
        <fullName evidence="4">Large polyvalent protein associated domain-containing protein</fullName>
    </recommendedName>
</protein>
<dbReference type="Proteomes" id="UP000575083">
    <property type="component" value="Unassembled WGS sequence"/>
</dbReference>
<feature type="region of interest" description="Disordered" evidence="1">
    <location>
        <begin position="48"/>
        <end position="104"/>
    </location>
</feature>
<dbReference type="RefSeq" id="WP_184865822.1">
    <property type="nucleotide sequence ID" value="NZ_JACHLK010000029.1"/>
</dbReference>
<evidence type="ECO:0000313" key="2">
    <source>
        <dbReference type="EMBL" id="MBB6564120.1"/>
    </source>
</evidence>
<comment type="caution">
    <text evidence="2">The sequence shown here is derived from an EMBL/GenBank/DDBJ whole genome shotgun (WGS) entry which is preliminary data.</text>
</comment>